<dbReference type="EMBL" id="JNBR01000406">
    <property type="protein sequence ID" value="OQR93492.1"/>
    <property type="molecule type" value="Genomic_DNA"/>
</dbReference>
<dbReference type="SUPFAM" id="SSF54593">
    <property type="entry name" value="Glyoxalase/Bleomycin resistance protein/Dihydroxybiphenyl dioxygenase"/>
    <property type="match status" value="1"/>
</dbReference>
<dbReference type="Proteomes" id="UP000243579">
    <property type="component" value="Unassembled WGS sequence"/>
</dbReference>
<dbReference type="InterPro" id="IPR029068">
    <property type="entry name" value="Glyas_Bleomycin-R_OHBP_Dase"/>
</dbReference>
<evidence type="ECO:0000259" key="1">
    <source>
        <dbReference type="PROSITE" id="PS51819"/>
    </source>
</evidence>
<keyword evidence="3" id="KW-1185">Reference proteome</keyword>
<dbReference type="Gene3D" id="3.10.180.10">
    <property type="entry name" value="2,3-Dihydroxybiphenyl 1,2-Dioxygenase, domain 1"/>
    <property type="match status" value="1"/>
</dbReference>
<dbReference type="GO" id="GO:0016829">
    <property type="term" value="F:lyase activity"/>
    <property type="evidence" value="ECO:0007669"/>
    <property type="project" value="UniProtKB-KW"/>
</dbReference>
<dbReference type="Pfam" id="PF00903">
    <property type="entry name" value="Glyoxalase"/>
    <property type="match status" value="1"/>
</dbReference>
<dbReference type="AlphaFoldDB" id="A0A1V9Z6D3"/>
<dbReference type="InterPro" id="IPR004360">
    <property type="entry name" value="Glyas_Fos-R_dOase_dom"/>
</dbReference>
<evidence type="ECO:0000313" key="2">
    <source>
        <dbReference type="EMBL" id="OQR93492.1"/>
    </source>
</evidence>
<keyword evidence="2" id="KW-0456">Lyase</keyword>
<sequence>MLRVRGVGHVVLRVRTIQLAEMLRFYMDILGCPIENVHEELGLYQLRAGCNLLDFILVEGKLGRAKCKGDASPDHLCLSIDSFDAGAVRRELLKAGVRVGEYGQRYGVDGHAWSLCIYDPEGNAIELMGPPTNVTVL</sequence>
<gene>
    <name evidence="2" type="ORF">ACHHYP_02504</name>
</gene>
<dbReference type="OrthoDB" id="5371818at2759"/>
<dbReference type="STRING" id="1202772.A0A1V9Z6D3"/>
<protein>
    <submittedName>
        <fullName evidence="2">Lactoylglutathione lyase</fullName>
    </submittedName>
</protein>
<dbReference type="InterPro" id="IPR037523">
    <property type="entry name" value="VOC_core"/>
</dbReference>
<feature type="domain" description="VOC" evidence="1">
    <location>
        <begin position="6"/>
        <end position="130"/>
    </location>
</feature>
<dbReference type="PROSITE" id="PS51819">
    <property type="entry name" value="VOC"/>
    <property type="match status" value="1"/>
</dbReference>
<organism evidence="2 3">
    <name type="scientific">Achlya hypogyna</name>
    <name type="common">Oomycete</name>
    <name type="synonym">Protoachlya hypogyna</name>
    <dbReference type="NCBI Taxonomy" id="1202772"/>
    <lineage>
        <taxon>Eukaryota</taxon>
        <taxon>Sar</taxon>
        <taxon>Stramenopiles</taxon>
        <taxon>Oomycota</taxon>
        <taxon>Saprolegniomycetes</taxon>
        <taxon>Saprolegniales</taxon>
        <taxon>Achlyaceae</taxon>
        <taxon>Achlya</taxon>
    </lineage>
</organism>
<accession>A0A1V9Z6D3</accession>
<reference evidence="2 3" key="1">
    <citation type="journal article" date="2014" name="Genome Biol. Evol.">
        <title>The secreted proteins of Achlya hypogyna and Thraustotheca clavata identify the ancestral oomycete secretome and reveal gene acquisitions by horizontal gene transfer.</title>
        <authorList>
            <person name="Misner I."/>
            <person name="Blouin N."/>
            <person name="Leonard G."/>
            <person name="Richards T.A."/>
            <person name="Lane C.E."/>
        </authorList>
    </citation>
    <scope>NUCLEOTIDE SEQUENCE [LARGE SCALE GENOMIC DNA]</scope>
    <source>
        <strain evidence="2 3">ATCC 48635</strain>
    </source>
</reference>
<name>A0A1V9Z6D3_ACHHY</name>
<evidence type="ECO:0000313" key="3">
    <source>
        <dbReference type="Proteomes" id="UP000243579"/>
    </source>
</evidence>
<proteinExistence type="predicted"/>
<comment type="caution">
    <text evidence="2">The sequence shown here is derived from an EMBL/GenBank/DDBJ whole genome shotgun (WGS) entry which is preliminary data.</text>
</comment>